<proteinExistence type="inferred from homology"/>
<name>A0ABR3Q605_9TREE</name>
<evidence type="ECO:0000256" key="6">
    <source>
        <dbReference type="SAM" id="MobiDB-lite"/>
    </source>
</evidence>
<comment type="similarity">
    <text evidence="2">Belongs to the TAPT1 family.</text>
</comment>
<feature type="compositionally biased region" description="Basic and acidic residues" evidence="6">
    <location>
        <begin position="169"/>
        <end position="182"/>
    </location>
</feature>
<feature type="region of interest" description="Disordered" evidence="6">
    <location>
        <begin position="1"/>
        <end position="29"/>
    </location>
</feature>
<feature type="transmembrane region" description="Helical" evidence="7">
    <location>
        <begin position="594"/>
        <end position="619"/>
    </location>
</feature>
<feature type="transmembrane region" description="Helical" evidence="7">
    <location>
        <begin position="475"/>
        <end position="494"/>
    </location>
</feature>
<evidence type="ECO:0000256" key="4">
    <source>
        <dbReference type="ARBA" id="ARBA00022989"/>
    </source>
</evidence>
<feature type="region of interest" description="Disordered" evidence="6">
    <location>
        <begin position="46"/>
        <end position="118"/>
    </location>
</feature>
<feature type="region of interest" description="Disordered" evidence="6">
    <location>
        <begin position="714"/>
        <end position="742"/>
    </location>
</feature>
<accession>A0ABR3Q605</accession>
<keyword evidence="5 7" id="KW-0472">Membrane</keyword>
<protein>
    <recommendedName>
        <fullName evidence="10">DUF747-domain-containing protein</fullName>
    </recommendedName>
</protein>
<dbReference type="PANTHER" id="PTHR13317">
    <property type="entry name" value="TRANSMEMBRANE ANTERIOR POSTERIOR TRANSFORMATION PROTEIN 1 HOMOLOG"/>
    <property type="match status" value="1"/>
</dbReference>
<keyword evidence="9" id="KW-1185">Reference proteome</keyword>
<dbReference type="Proteomes" id="UP001565368">
    <property type="component" value="Unassembled WGS sequence"/>
</dbReference>
<keyword evidence="3 7" id="KW-0812">Transmembrane</keyword>
<sequence>MAGEDYWLATSVADGSKPPRPHSWNGAPDGAAAIVLDQLDLEEDAHEHEVSALDDTLDIPPFARMSSSSTLTPAAAIEREPPNVSPKKSRYTRLDEDEHRPTTYSSLPPSPRASDMSVPSRMLDMDDLHDVFQRQGLAELSPRKRRSSLDSADERSANEDFYPARSRRHTLEHDHGAGEAARLAKEAGYDGGGLETITSPPLSPTSLNEVEDADEVRIDDSPPNVPSEDRAGLSIWDLLRDEDAAEQWEGWIANGKWERIANFLAVPLAVEKVTMFGALLCLDGFLYNFTILPIRALFAAWSILVRLVRGQPANMIPPSHLQSLLRMLLLTLPALILGLSTDTSKMYHSVRGQDTIKLYVIFNALEIGDRLCCAFGQDVLDTLFARDTLGYASGPGRRRKREQARPFFFFTLSLGYVLVHTLIFFYMLISLNVAINSYDYTLISLLISNQFVEIKGSVFKKFEKENLFQIMCADIVERFQLGLMLVVIAIRNMIEMSGSDLAFLPRSFTRGKSLLERILSPVLFVLASEMMVDWLKHAFIAKFNHVRATVYGRFTDVLAKDVLLAGTIGSGRGRDQKRKHPILLDQSPLVARRLGIAAIPLAVLVIRMGGQAVGMIMTSTHAIDGQALESGWLWTALKWTAGILVAIIIWGCLVVLKILLGLGLLSYSALRQAGMDEREAEDKVNNFGRTAVGQNKEEIAYEKETRKYLSQAIDDLPDHSTTSTPRPPQRGGAEAAEDVAKAGKKKTWRLEEVDRWTMVKRIW</sequence>
<feature type="transmembrane region" description="Helical" evidence="7">
    <location>
        <begin position="639"/>
        <end position="665"/>
    </location>
</feature>
<evidence type="ECO:0000256" key="3">
    <source>
        <dbReference type="ARBA" id="ARBA00022692"/>
    </source>
</evidence>
<dbReference type="GeneID" id="95985217"/>
<comment type="subcellular location">
    <subcellularLocation>
        <location evidence="1">Membrane</location>
        <topology evidence="1">Multi-pass membrane protein</topology>
    </subcellularLocation>
</comment>
<keyword evidence="4 7" id="KW-1133">Transmembrane helix</keyword>
<dbReference type="PANTHER" id="PTHR13317:SF4">
    <property type="entry name" value="TRANSMEMBRANE ANTERIOR POSTERIOR TRANSFORMATION PROTEIN 1 HOMOLOG"/>
    <property type="match status" value="1"/>
</dbReference>
<feature type="compositionally biased region" description="Basic and acidic residues" evidence="6">
    <location>
        <begin position="92"/>
        <end position="101"/>
    </location>
</feature>
<dbReference type="InterPro" id="IPR008010">
    <property type="entry name" value="Tatp1"/>
</dbReference>
<organism evidence="8 9">
    <name type="scientific">Vanrija albida</name>
    <dbReference type="NCBI Taxonomy" id="181172"/>
    <lineage>
        <taxon>Eukaryota</taxon>
        <taxon>Fungi</taxon>
        <taxon>Dikarya</taxon>
        <taxon>Basidiomycota</taxon>
        <taxon>Agaricomycotina</taxon>
        <taxon>Tremellomycetes</taxon>
        <taxon>Trichosporonales</taxon>
        <taxon>Trichosporonaceae</taxon>
        <taxon>Vanrija</taxon>
    </lineage>
</organism>
<reference evidence="8 9" key="1">
    <citation type="submission" date="2023-08" db="EMBL/GenBank/DDBJ databases">
        <title>Annotated Genome Sequence of Vanrija albida AlHP1.</title>
        <authorList>
            <person name="Herzog R."/>
        </authorList>
    </citation>
    <scope>NUCLEOTIDE SEQUENCE [LARGE SCALE GENOMIC DNA]</scope>
    <source>
        <strain evidence="8 9">AlHP1</strain>
    </source>
</reference>
<evidence type="ECO:0000256" key="5">
    <source>
        <dbReference type="ARBA" id="ARBA00023136"/>
    </source>
</evidence>
<feature type="region of interest" description="Disordered" evidence="6">
    <location>
        <begin position="134"/>
        <end position="182"/>
    </location>
</feature>
<feature type="transmembrane region" description="Helical" evidence="7">
    <location>
        <begin position="285"/>
        <end position="304"/>
    </location>
</feature>
<evidence type="ECO:0008006" key="10">
    <source>
        <dbReference type="Google" id="ProtNLM"/>
    </source>
</evidence>
<dbReference type="RefSeq" id="XP_069210113.1">
    <property type="nucleotide sequence ID" value="XM_069352695.1"/>
</dbReference>
<comment type="caution">
    <text evidence="8">The sequence shown here is derived from an EMBL/GenBank/DDBJ whole genome shotgun (WGS) entry which is preliminary data.</text>
</comment>
<evidence type="ECO:0000256" key="7">
    <source>
        <dbReference type="SAM" id="Phobius"/>
    </source>
</evidence>
<dbReference type="EMBL" id="JBBXJM010000003">
    <property type="protein sequence ID" value="KAL1410169.1"/>
    <property type="molecule type" value="Genomic_DNA"/>
</dbReference>
<evidence type="ECO:0000256" key="1">
    <source>
        <dbReference type="ARBA" id="ARBA00004141"/>
    </source>
</evidence>
<dbReference type="Pfam" id="PF05346">
    <property type="entry name" value="DUF747"/>
    <property type="match status" value="1"/>
</dbReference>
<feature type="transmembrane region" description="Helical" evidence="7">
    <location>
        <begin position="407"/>
        <end position="429"/>
    </location>
</feature>
<evidence type="ECO:0000256" key="2">
    <source>
        <dbReference type="ARBA" id="ARBA00008803"/>
    </source>
</evidence>
<evidence type="ECO:0000313" key="9">
    <source>
        <dbReference type="Proteomes" id="UP001565368"/>
    </source>
</evidence>
<evidence type="ECO:0000313" key="8">
    <source>
        <dbReference type="EMBL" id="KAL1410169.1"/>
    </source>
</evidence>
<gene>
    <name evidence="8" type="ORF">Q8F55_004174</name>
</gene>